<sequence>MNFDPLPPVSDLPQNVQANIQTEYHNRRPELENIITRLLEKPYTIDVELCAAWPYARRNGNSNLGVEVFEYFEGFTLALERFVSWFGEAGKRCFNGVVVQQKICLKLNPLHGRFASPVSQSVDDGIYSILFHPDWFGRAQCVPRDHFTVEGIQLIIDRLQVPLNLLGNSFNLFAQRSINVKYDTRLVEATRRHLSELLGTSVFLNPNWGEVYSVLQAAKMPITTIDLGACALERFTELYEQLKELPEMHHPATRQQLQHLTGSATEVRIQILDQNISEFNPVVLEPGIMWIQFTPDGFCDGFCQTGSSLLECLTSAEINVE</sequence>
<dbReference type="GeneID" id="59349844"/>
<protein>
    <submittedName>
        <fullName evidence="1">Uncharacterized protein</fullName>
    </submittedName>
</protein>
<dbReference type="Proteomes" id="UP000636479">
    <property type="component" value="Unassembled WGS sequence"/>
</dbReference>
<dbReference type="RefSeq" id="XP_037216722.1">
    <property type="nucleotide sequence ID" value="XM_037367328.1"/>
</dbReference>
<comment type="caution">
    <text evidence="1">The sequence shown here is derived from an EMBL/GenBank/DDBJ whole genome shotgun (WGS) entry which is preliminary data.</text>
</comment>
<dbReference type="AlphaFoldDB" id="A0A8H6W0X5"/>
<keyword evidence="2" id="KW-1185">Reference proteome</keyword>
<organism evidence="1 2">
    <name type="scientific">Mycena indigotica</name>
    <dbReference type="NCBI Taxonomy" id="2126181"/>
    <lineage>
        <taxon>Eukaryota</taxon>
        <taxon>Fungi</taxon>
        <taxon>Dikarya</taxon>
        <taxon>Basidiomycota</taxon>
        <taxon>Agaricomycotina</taxon>
        <taxon>Agaricomycetes</taxon>
        <taxon>Agaricomycetidae</taxon>
        <taxon>Agaricales</taxon>
        <taxon>Marasmiineae</taxon>
        <taxon>Mycenaceae</taxon>
        <taxon>Mycena</taxon>
    </lineage>
</organism>
<accession>A0A8H6W0X5</accession>
<evidence type="ECO:0000313" key="2">
    <source>
        <dbReference type="Proteomes" id="UP000636479"/>
    </source>
</evidence>
<dbReference type="EMBL" id="JACAZF010000009">
    <property type="protein sequence ID" value="KAF7295359.1"/>
    <property type="molecule type" value="Genomic_DNA"/>
</dbReference>
<reference evidence="1" key="1">
    <citation type="submission" date="2020-05" db="EMBL/GenBank/DDBJ databases">
        <title>Mycena genomes resolve the evolution of fungal bioluminescence.</title>
        <authorList>
            <person name="Tsai I.J."/>
        </authorList>
    </citation>
    <scope>NUCLEOTIDE SEQUENCE</scope>
    <source>
        <strain evidence="1">171206Taipei</strain>
    </source>
</reference>
<gene>
    <name evidence="1" type="ORF">MIND_01075400</name>
</gene>
<name>A0A8H6W0X5_9AGAR</name>
<dbReference type="OrthoDB" id="3062418at2759"/>
<evidence type="ECO:0000313" key="1">
    <source>
        <dbReference type="EMBL" id="KAF7295359.1"/>
    </source>
</evidence>
<proteinExistence type="predicted"/>